<sequence>MSNFPIIVAILLIVLVIYVLTRNVRSRAGHNLNMSPDTVSSLFPDRPIRPLPKRRLREKLSPRTVDTIAYPPSTHETTPLFYYPPYNFREDTSPPRACSTSPSQQTRQAEEGCNYTPRRNGLGLPDGDDEEPALRSTLVTRSPPEILTRGTQRSSKPDIPNPQPPLSATSSVDGYDVFENTNNKKKRKIPSAGELSVNGTQGLNNEIAISAGAGRSPTDESHNDRAHSHSVSHPTTGTFSSNNQGISGPGRGRLGRSRNGRSPLRALSDGNSNAWVGRGSKATASQWAPGEQEGSGIISNAIANAEKLRPQGQENVSLLQQHSTATKSTPASTQFTFTCDSQVPGTIQWPGHASKHIMSTQAGPGSLPPGSVAPHDGSSVAASRGSGSSRRDSKRRLDRSLERAARRRRQEARRDSTKTADEWICEFCEYEMIFGVPPRALIRQYEMKDRRRRQEEADRKRLLEKAKEKSRKGRKGGKKPASRGENAAAQNPPQEPSTSVDMNHNHSNQSGEGENHFPNSPGDRTGPDIPTEVQSS</sequence>
<accession>A0A2H3TMD8</accession>
<organism evidence="2 3">
    <name type="scientific">Fusarium oxysporum</name>
    <name type="common">Fusarium vascular wilt</name>
    <dbReference type="NCBI Taxonomy" id="5507"/>
    <lineage>
        <taxon>Eukaryota</taxon>
        <taxon>Fungi</taxon>
        <taxon>Dikarya</taxon>
        <taxon>Ascomycota</taxon>
        <taxon>Pezizomycotina</taxon>
        <taxon>Sordariomycetes</taxon>
        <taxon>Hypocreomycetidae</taxon>
        <taxon>Hypocreales</taxon>
        <taxon>Nectriaceae</taxon>
        <taxon>Fusarium</taxon>
        <taxon>Fusarium oxysporum species complex</taxon>
    </lineage>
</organism>
<feature type="compositionally biased region" description="Basic and acidic residues" evidence="1">
    <location>
        <begin position="447"/>
        <end position="467"/>
    </location>
</feature>
<feature type="compositionally biased region" description="Low complexity" evidence="1">
    <location>
        <begin position="378"/>
        <end position="388"/>
    </location>
</feature>
<dbReference type="VEuPathDB" id="FungiDB:FOXG_03317"/>
<feature type="compositionally biased region" description="Basic residues" evidence="1">
    <location>
        <begin position="468"/>
        <end position="481"/>
    </location>
</feature>
<protein>
    <submittedName>
        <fullName evidence="2">Uncharacterized protein</fullName>
    </submittedName>
</protein>
<dbReference type="VEuPathDB" id="FungiDB:FOMG_12732"/>
<name>A0A2H3TMD8_FUSOX</name>
<dbReference type="Proteomes" id="UP000219369">
    <property type="component" value="Unassembled WGS sequence"/>
</dbReference>
<feature type="compositionally biased region" description="Polar residues" evidence="1">
    <location>
        <begin position="98"/>
        <end position="107"/>
    </location>
</feature>
<dbReference type="VEuPathDB" id="FungiDB:FOZG_08736"/>
<feature type="region of interest" description="Disordered" evidence="1">
    <location>
        <begin position="92"/>
        <end position="200"/>
    </location>
</feature>
<gene>
    <name evidence="2" type="ORF">FRV6_10998</name>
</gene>
<dbReference type="VEuPathDB" id="FungiDB:FOIG_02337"/>
<proteinExistence type="predicted"/>
<feature type="compositionally biased region" description="Polar residues" evidence="1">
    <location>
        <begin position="229"/>
        <end position="244"/>
    </location>
</feature>
<feature type="compositionally biased region" description="Polar residues" evidence="1">
    <location>
        <begin position="488"/>
        <end position="512"/>
    </location>
</feature>
<feature type="region of interest" description="Disordered" evidence="1">
    <location>
        <begin position="212"/>
        <end position="293"/>
    </location>
</feature>
<evidence type="ECO:0000256" key="1">
    <source>
        <dbReference type="SAM" id="MobiDB-lite"/>
    </source>
</evidence>
<dbReference type="VEuPathDB" id="FungiDB:FOC1_g10006948"/>
<dbReference type="VEuPathDB" id="FungiDB:HZS61_015421"/>
<feature type="compositionally biased region" description="Basic and acidic residues" evidence="1">
    <location>
        <begin position="217"/>
        <end position="227"/>
    </location>
</feature>
<evidence type="ECO:0000313" key="2">
    <source>
        <dbReference type="EMBL" id="SCO86871.1"/>
    </source>
</evidence>
<feature type="region of interest" description="Disordered" evidence="1">
    <location>
        <begin position="447"/>
        <end position="536"/>
    </location>
</feature>
<dbReference type="OrthoDB" id="4174342at2759"/>
<evidence type="ECO:0000313" key="3">
    <source>
        <dbReference type="Proteomes" id="UP000219369"/>
    </source>
</evidence>
<feature type="region of interest" description="Disordered" evidence="1">
    <location>
        <begin position="356"/>
        <end position="418"/>
    </location>
</feature>
<reference evidence="3" key="1">
    <citation type="submission" date="2016-09" db="EMBL/GenBank/DDBJ databases">
        <authorList>
            <person name="Guldener U."/>
        </authorList>
    </citation>
    <scope>NUCLEOTIDE SEQUENCE [LARGE SCALE GENOMIC DNA]</scope>
    <source>
        <strain evidence="3">V64-1</strain>
    </source>
</reference>
<dbReference type="AlphaFoldDB" id="A0A2H3TMD8"/>
<dbReference type="EMBL" id="FMJY01000006">
    <property type="protein sequence ID" value="SCO86871.1"/>
    <property type="molecule type" value="Genomic_DNA"/>
</dbReference>